<reference evidence="2" key="1">
    <citation type="journal article" date="2021" name="Nat. Commun.">
        <title>Genetic determinants of endophytism in the Arabidopsis root mycobiome.</title>
        <authorList>
            <person name="Mesny F."/>
            <person name="Miyauchi S."/>
            <person name="Thiergart T."/>
            <person name="Pickel B."/>
            <person name="Atanasova L."/>
            <person name="Karlsson M."/>
            <person name="Huettel B."/>
            <person name="Barry K.W."/>
            <person name="Haridas S."/>
            <person name="Chen C."/>
            <person name="Bauer D."/>
            <person name="Andreopoulos W."/>
            <person name="Pangilinan J."/>
            <person name="LaButti K."/>
            <person name="Riley R."/>
            <person name="Lipzen A."/>
            <person name="Clum A."/>
            <person name="Drula E."/>
            <person name="Henrissat B."/>
            <person name="Kohler A."/>
            <person name="Grigoriev I.V."/>
            <person name="Martin F.M."/>
            <person name="Hacquard S."/>
        </authorList>
    </citation>
    <scope>NUCLEOTIDE SEQUENCE</scope>
    <source>
        <strain evidence="2">MPI-SDFR-AT-0117</strain>
    </source>
</reference>
<feature type="region of interest" description="Disordered" evidence="1">
    <location>
        <begin position="1"/>
        <end position="207"/>
    </location>
</feature>
<dbReference type="AlphaFoldDB" id="A0A9P8VMA6"/>
<name>A0A9P8VMA6_9PEZI</name>
<keyword evidence="3" id="KW-1185">Reference proteome</keyword>
<evidence type="ECO:0000256" key="1">
    <source>
        <dbReference type="SAM" id="MobiDB-lite"/>
    </source>
</evidence>
<feature type="compositionally biased region" description="Acidic residues" evidence="1">
    <location>
        <begin position="684"/>
        <end position="697"/>
    </location>
</feature>
<feature type="compositionally biased region" description="Basic and acidic residues" evidence="1">
    <location>
        <begin position="467"/>
        <end position="476"/>
    </location>
</feature>
<evidence type="ECO:0000313" key="2">
    <source>
        <dbReference type="EMBL" id="KAH6697062.1"/>
    </source>
</evidence>
<evidence type="ECO:0000313" key="3">
    <source>
        <dbReference type="Proteomes" id="UP000770015"/>
    </source>
</evidence>
<sequence>MVSTRSSRRPSPPAEAHIDPLPARQPRRQTKARGKRSSVTRGIDELDPELLSESSGRGPEPPASSPGSLAQRYGEPARRAALVPTEAFSLSQLTTRSSGQGKSRHFTSQDAPSQVRLEWEGEEGESSTDQSTPSDLLTFPPDLLAATPEPGPSQAPRSAQVRLSQASAPVATATPADSEDEPQAASPGESQSVPNNEVLTEAEEQEQSELRKACLKDLALATRKLVDTHYNQTSRPAVRNALIKINRQAFQGLRDIYSADNDFIDVPAVYNSLSPEASSETAHILCQANLANIIDKLASTEDPKELVGIAQLLDDLEFPKPFNPNSGHTDVEPDLVEHAMDIRIQAFIASLASNTQTSRPFKLDKFLRWVVNTFCNIESNGAISDITESDVAEICGIQHPLPPHIAEQCLTRVAVLLEMAEGTTVADVIDVFKKAYPITEWRASLLDFVFTEFFGMEEGPQPESEEPDTRPEDQLRGQEWAQPEDSVQGDQPILGQDEEPEELEGEPEEELGDESEEEPEEELEEELEQEPEEEAEEDPEEELEEELQNSRQPVSARPSKTQPRSIIIQDSDDSDSDSGTAPSPASPQRTIRRPESTGALPFNREMVSFLHNPSSPARPQPPAHRRDGFFSGLASRAKFRIESSQVTSSGKARLVSSQRQPSSSAAQANSRKRPREDDDYHEGQDEEEDDEEEEEFEQDNRQPNERRRRELDRRNMPPPKRQKHAHEPLPARPRPAAAAEPEEEDPFASPPRLLGRPRPRPADPEEEDPFASPRLSAPHRPQPASPAPSATQINFEAIHQRNRLHAAAARPQQRIPWSNEDTHKLLGFIAEHGCSWKILHEMANPVKKSDDPPEKPAPPHNPRVHFSVYRNQQAIRDKARNLKVDFLKADMVLPTGFDNVVLSKKEIALLQSRHRNPDRREADVDARGFATNTYY</sequence>
<feature type="compositionally biased region" description="Polar residues" evidence="1">
    <location>
        <begin position="549"/>
        <end position="564"/>
    </location>
</feature>
<feature type="compositionally biased region" description="Basic and acidic residues" evidence="1">
    <location>
        <begin position="698"/>
        <end position="715"/>
    </location>
</feature>
<feature type="compositionally biased region" description="Acidic residues" evidence="1">
    <location>
        <begin position="496"/>
        <end position="547"/>
    </location>
</feature>
<evidence type="ECO:0008006" key="4">
    <source>
        <dbReference type="Google" id="ProtNLM"/>
    </source>
</evidence>
<feature type="region of interest" description="Disordered" evidence="1">
    <location>
        <begin position="845"/>
        <end position="865"/>
    </location>
</feature>
<feature type="region of interest" description="Disordered" evidence="1">
    <location>
        <begin position="457"/>
        <end position="789"/>
    </location>
</feature>
<feature type="compositionally biased region" description="Polar residues" evidence="1">
    <location>
        <begin position="88"/>
        <end position="112"/>
    </location>
</feature>
<dbReference type="Proteomes" id="UP000770015">
    <property type="component" value="Unassembled WGS sequence"/>
</dbReference>
<feature type="compositionally biased region" description="Basic and acidic residues" evidence="1">
    <location>
        <begin position="674"/>
        <end position="683"/>
    </location>
</feature>
<feature type="compositionally biased region" description="Polar residues" evidence="1">
    <location>
        <begin position="188"/>
        <end position="198"/>
    </location>
</feature>
<accession>A0A9P8VMA6</accession>
<gene>
    <name evidence="2" type="ORF">F5X68DRAFT_186055</name>
</gene>
<dbReference type="OrthoDB" id="5398572at2759"/>
<feature type="compositionally biased region" description="Low complexity" evidence="1">
    <location>
        <begin position="656"/>
        <end position="669"/>
    </location>
</feature>
<comment type="caution">
    <text evidence="2">The sequence shown here is derived from an EMBL/GenBank/DDBJ whole genome shotgun (WGS) entry which is preliminary data.</text>
</comment>
<feature type="compositionally biased region" description="Polar residues" evidence="1">
    <location>
        <begin position="155"/>
        <end position="167"/>
    </location>
</feature>
<proteinExistence type="predicted"/>
<protein>
    <recommendedName>
        <fullName evidence="4">Myb-like domain-containing protein</fullName>
    </recommendedName>
</protein>
<dbReference type="EMBL" id="JAGSXJ010000001">
    <property type="protein sequence ID" value="KAH6697062.1"/>
    <property type="molecule type" value="Genomic_DNA"/>
</dbReference>
<feature type="compositionally biased region" description="Basic residues" evidence="1">
    <location>
        <begin position="25"/>
        <end position="38"/>
    </location>
</feature>
<feature type="compositionally biased region" description="Polar residues" evidence="1">
    <location>
        <begin position="579"/>
        <end position="589"/>
    </location>
</feature>
<dbReference type="PANTHER" id="PTHR48125:SF12">
    <property type="entry name" value="AT HOOK TRANSCRIPTION FACTOR FAMILY-RELATED"/>
    <property type="match status" value="1"/>
</dbReference>
<dbReference type="PANTHER" id="PTHR48125">
    <property type="entry name" value="LP07818P1"/>
    <property type="match status" value="1"/>
</dbReference>
<organism evidence="2 3">
    <name type="scientific">Plectosphaerella plurivora</name>
    <dbReference type="NCBI Taxonomy" id="936078"/>
    <lineage>
        <taxon>Eukaryota</taxon>
        <taxon>Fungi</taxon>
        <taxon>Dikarya</taxon>
        <taxon>Ascomycota</taxon>
        <taxon>Pezizomycotina</taxon>
        <taxon>Sordariomycetes</taxon>
        <taxon>Hypocreomycetidae</taxon>
        <taxon>Glomerellales</taxon>
        <taxon>Plectosphaerellaceae</taxon>
        <taxon>Plectosphaerella</taxon>
    </lineage>
</organism>